<keyword evidence="4" id="KW-1185">Reference proteome</keyword>
<evidence type="ECO:0000259" key="2">
    <source>
        <dbReference type="Pfam" id="PF19335"/>
    </source>
</evidence>
<dbReference type="RefSeq" id="WP_209137667.1">
    <property type="nucleotide sequence ID" value="NZ_JAGHKO010000001.1"/>
</dbReference>
<evidence type="ECO:0000313" key="3">
    <source>
        <dbReference type="EMBL" id="MBO9199609.1"/>
    </source>
</evidence>
<feature type="domain" description="Heavy metal binding" evidence="2">
    <location>
        <begin position="39"/>
        <end position="65"/>
    </location>
</feature>
<feature type="signal peptide" evidence="1">
    <location>
        <begin position="1"/>
        <end position="19"/>
    </location>
</feature>
<dbReference type="EMBL" id="JAGHKO010000001">
    <property type="protein sequence ID" value="MBO9199609.1"/>
    <property type="molecule type" value="Genomic_DNA"/>
</dbReference>
<organism evidence="3 4">
    <name type="scientific">Niastella soli</name>
    <dbReference type="NCBI Taxonomy" id="2821487"/>
    <lineage>
        <taxon>Bacteria</taxon>
        <taxon>Pseudomonadati</taxon>
        <taxon>Bacteroidota</taxon>
        <taxon>Chitinophagia</taxon>
        <taxon>Chitinophagales</taxon>
        <taxon>Chitinophagaceae</taxon>
        <taxon>Niastella</taxon>
    </lineage>
</organism>
<feature type="domain" description="Heavy metal binding" evidence="2">
    <location>
        <begin position="68"/>
        <end position="92"/>
    </location>
</feature>
<sequence>MKKILLLAMACLTMFVAFSQDKKSNMPKSKSDTGVVKTYTCPMHPNVLSNKPGKCPQCGMALIEKIMYVCPMHPEVVSDKPGKCPKCGMQLKIMSDTPKHKHTDSTHSKHSG</sequence>
<evidence type="ECO:0000313" key="4">
    <source>
        <dbReference type="Proteomes" id="UP000677244"/>
    </source>
</evidence>
<evidence type="ECO:0000256" key="1">
    <source>
        <dbReference type="SAM" id="SignalP"/>
    </source>
</evidence>
<comment type="caution">
    <text evidence="3">The sequence shown here is derived from an EMBL/GenBank/DDBJ whole genome shotgun (WGS) entry which is preliminary data.</text>
</comment>
<name>A0ABS3YP07_9BACT</name>
<proteinExistence type="predicted"/>
<dbReference type="Pfam" id="PF19335">
    <property type="entry name" value="HMBD"/>
    <property type="match status" value="2"/>
</dbReference>
<accession>A0ABS3YP07</accession>
<dbReference type="Proteomes" id="UP000677244">
    <property type="component" value="Unassembled WGS sequence"/>
</dbReference>
<keyword evidence="1" id="KW-0732">Signal</keyword>
<protein>
    <recommendedName>
        <fullName evidence="2">Heavy metal binding domain-containing protein</fullName>
    </recommendedName>
</protein>
<reference evidence="3 4" key="1">
    <citation type="submission" date="2021-03" db="EMBL/GenBank/DDBJ databases">
        <title>Assistant Professor.</title>
        <authorList>
            <person name="Huq M.A."/>
        </authorList>
    </citation>
    <scope>NUCLEOTIDE SEQUENCE [LARGE SCALE GENOMIC DNA]</scope>
    <source>
        <strain evidence="3 4">MAH-29</strain>
    </source>
</reference>
<feature type="chain" id="PRO_5045520752" description="Heavy metal binding domain-containing protein" evidence="1">
    <location>
        <begin position="20"/>
        <end position="112"/>
    </location>
</feature>
<dbReference type="InterPro" id="IPR045800">
    <property type="entry name" value="HMBD"/>
</dbReference>
<gene>
    <name evidence="3" type="ORF">J7I42_04980</name>
</gene>